<dbReference type="InterPro" id="IPR036047">
    <property type="entry name" value="F-box-like_dom_sf"/>
</dbReference>
<dbReference type="InterPro" id="IPR001810">
    <property type="entry name" value="F-box_dom"/>
</dbReference>
<name>A0AAV8EAS1_9POAL</name>
<dbReference type="AlphaFoldDB" id="A0AAV8EAS1"/>
<dbReference type="Pfam" id="PF24758">
    <property type="entry name" value="LRR_At5g56370"/>
    <property type="match status" value="1"/>
</dbReference>
<evidence type="ECO:0000313" key="4">
    <source>
        <dbReference type="EMBL" id="KAJ4776424.1"/>
    </source>
</evidence>
<evidence type="ECO:0000256" key="1">
    <source>
        <dbReference type="SAM" id="MobiDB-lite"/>
    </source>
</evidence>
<dbReference type="Pfam" id="PF00646">
    <property type="entry name" value="F-box"/>
    <property type="match status" value="1"/>
</dbReference>
<dbReference type="PANTHER" id="PTHR31639:SF285">
    <property type="entry name" value="OS01G0730200 PROTEIN"/>
    <property type="match status" value="1"/>
</dbReference>
<feature type="region of interest" description="Disordered" evidence="1">
    <location>
        <begin position="1"/>
        <end position="24"/>
    </location>
</feature>
<proteinExistence type="predicted"/>
<feature type="compositionally biased region" description="Basic and acidic residues" evidence="1">
    <location>
        <begin position="1"/>
        <end position="23"/>
    </location>
</feature>
<reference evidence="4" key="1">
    <citation type="submission" date="2022-08" db="EMBL/GenBank/DDBJ databases">
        <authorList>
            <person name="Marques A."/>
        </authorList>
    </citation>
    <scope>NUCLEOTIDE SEQUENCE</scope>
    <source>
        <strain evidence="4">RhyPub2mFocal</strain>
        <tissue evidence="4">Leaves</tissue>
    </source>
</reference>
<dbReference type="SUPFAM" id="SSF52047">
    <property type="entry name" value="RNI-like"/>
    <property type="match status" value="1"/>
</dbReference>
<accession>A0AAV8EAS1</accession>
<organism evidence="4 5">
    <name type="scientific">Rhynchospora pubera</name>
    <dbReference type="NCBI Taxonomy" id="906938"/>
    <lineage>
        <taxon>Eukaryota</taxon>
        <taxon>Viridiplantae</taxon>
        <taxon>Streptophyta</taxon>
        <taxon>Embryophyta</taxon>
        <taxon>Tracheophyta</taxon>
        <taxon>Spermatophyta</taxon>
        <taxon>Magnoliopsida</taxon>
        <taxon>Liliopsida</taxon>
        <taxon>Poales</taxon>
        <taxon>Cyperaceae</taxon>
        <taxon>Cyperoideae</taxon>
        <taxon>Rhynchosporeae</taxon>
        <taxon>Rhynchospora</taxon>
    </lineage>
</organism>
<dbReference type="InterPro" id="IPR032675">
    <property type="entry name" value="LRR_dom_sf"/>
</dbReference>
<dbReference type="PANTHER" id="PTHR31639">
    <property type="entry name" value="F-BOX PROTEIN-LIKE"/>
    <property type="match status" value="1"/>
</dbReference>
<protein>
    <submittedName>
        <fullName evidence="4">F-box/FBD/LRR protein</fullName>
    </submittedName>
</protein>
<evidence type="ECO:0000259" key="2">
    <source>
        <dbReference type="Pfam" id="PF00646"/>
    </source>
</evidence>
<dbReference type="Proteomes" id="UP001140206">
    <property type="component" value="Chromosome 3"/>
</dbReference>
<dbReference type="Gene3D" id="3.80.10.10">
    <property type="entry name" value="Ribonuclease Inhibitor"/>
    <property type="match status" value="1"/>
</dbReference>
<feature type="domain" description="F-box" evidence="2">
    <location>
        <begin position="29"/>
        <end position="67"/>
    </location>
</feature>
<dbReference type="EMBL" id="JAMFTS010000003">
    <property type="protein sequence ID" value="KAJ4776424.1"/>
    <property type="molecule type" value="Genomic_DNA"/>
</dbReference>
<sequence length="396" mass="45803">MQDIHIVERGNMDNPNKKQRGENDGLDIISNLPEEFKENILGRLPTDEAVRTILLSSQWRTTWMSVQELLFVCPITHSVENEIEILKINSRFNNLVDTALLMHNGAIRKVTLSISEGSYYCLDQWMQILANNGIQDLCIENQLMDYKYTLPPSFYACHSLRYVHLNMCIFLQLPPAFSEFNALHTLYLNEIHVSDDDFCGLIASCPSLENLHLKWLISVQTICVNAPRLRVLEIKNCYFRQINLDTPSLEYAWLSLNHITSMASQANAVSKTFGCLSRIKELHIHGRFFKFFGDKFTSTCNGLEILHLTMEIRDKEITAVLLILKSSPMLKELIIKIHQYDYYLRNNNTDVWNSQPKISLKHLEFAELWNYDESESTYAIVKLLMSSAPVLKNILY</sequence>
<evidence type="ECO:0000313" key="5">
    <source>
        <dbReference type="Proteomes" id="UP001140206"/>
    </source>
</evidence>
<evidence type="ECO:0000259" key="3">
    <source>
        <dbReference type="Pfam" id="PF24758"/>
    </source>
</evidence>
<gene>
    <name evidence="4" type="ORF">LUZ62_060681</name>
</gene>
<dbReference type="SUPFAM" id="SSF81383">
    <property type="entry name" value="F-box domain"/>
    <property type="match status" value="1"/>
</dbReference>
<comment type="caution">
    <text evidence="4">The sequence shown here is derived from an EMBL/GenBank/DDBJ whole genome shotgun (WGS) entry which is preliminary data.</text>
</comment>
<feature type="domain" description="F-box/LRR-repeat protein 15/At3g58940/PEG3-like LRR" evidence="3">
    <location>
        <begin position="122"/>
        <end position="335"/>
    </location>
</feature>
<dbReference type="InterPro" id="IPR055411">
    <property type="entry name" value="LRR_FXL15/At3g58940/PEG3-like"/>
</dbReference>
<keyword evidence="5" id="KW-1185">Reference proteome</keyword>